<evidence type="ECO:0000313" key="1">
    <source>
        <dbReference type="EMBL" id="KAJ8117287.1"/>
    </source>
</evidence>
<organism evidence="1 2">
    <name type="scientific">Nemania bipapillata</name>
    <dbReference type="NCBI Taxonomy" id="110536"/>
    <lineage>
        <taxon>Eukaryota</taxon>
        <taxon>Fungi</taxon>
        <taxon>Dikarya</taxon>
        <taxon>Ascomycota</taxon>
        <taxon>Pezizomycotina</taxon>
        <taxon>Sordariomycetes</taxon>
        <taxon>Xylariomycetidae</taxon>
        <taxon>Xylariales</taxon>
        <taxon>Xylariaceae</taxon>
        <taxon>Nemania</taxon>
    </lineage>
</organism>
<gene>
    <name evidence="1" type="ORF">ONZ43_g4244</name>
</gene>
<evidence type="ECO:0000313" key="2">
    <source>
        <dbReference type="Proteomes" id="UP001153334"/>
    </source>
</evidence>
<dbReference type="EMBL" id="JAPESX010001113">
    <property type="protein sequence ID" value="KAJ8117287.1"/>
    <property type="molecule type" value="Genomic_DNA"/>
</dbReference>
<name>A0ACC2IQ95_9PEZI</name>
<accession>A0ACC2IQ95</accession>
<protein>
    <submittedName>
        <fullName evidence="1">Uncharacterized protein</fullName>
    </submittedName>
</protein>
<reference evidence="1" key="1">
    <citation type="submission" date="2022-11" db="EMBL/GenBank/DDBJ databases">
        <title>Genome Sequence of Nemania bipapillata.</title>
        <authorList>
            <person name="Buettner E."/>
        </authorList>
    </citation>
    <scope>NUCLEOTIDE SEQUENCE</scope>
    <source>
        <strain evidence="1">CP14</strain>
    </source>
</reference>
<sequence>MDDTTTFVSELLNKLAELNQKVCDYREGMANEFQRYSQNLLSDAPKHILVHVKQVVADELHNYPALSPGFALDTASADPDRSAINPWVQRGRVSPPPVLPHTSGVPPNDGSPPDRNRDREFHGLFTPSYLPLLDVMQPSQPIPTPTTVLSPVMSRGNESNSSQEPRSPVQLDTVARQPDIVHHYTGETAASTASDDSVSRMRRSALRRSSSASTRDSQSLRRVRFNVEGEEVLTTVSPPTSPRPHDLPTSPPPEDQTTPIIKSLDYMVDEEDASILGNSPPRPKKISSTERLKALARRSTEDTSKWTVVGDIHDDDEEEEGLVMSTPKKKFNTLNPEFSPTTPAASDTNSDHIQDERLGVPIKEAEDDDVGGGVVDDIQDLVPPSSLRDKTTPSPLQKVQKAIPEVGPDRDSDVQQVPPSESKSPSVDAISSHLKDGNLEEDMFSFDEDEPVLQLRPKVADAKYVEEVEDDEDEAKDDGQATPLASSSVEAPPVTLYATSPAIPIIRPESLGTKYTGASVGSYKGKPFIIGVVRDEEVHRQAVGMGDVPVFVGSVDGRSGIDASESYRQAPYYNSISGSIGERLMEEAYARRHRDSTHKQE</sequence>
<keyword evidence="2" id="KW-1185">Reference proteome</keyword>
<comment type="caution">
    <text evidence="1">The sequence shown here is derived from an EMBL/GenBank/DDBJ whole genome shotgun (WGS) entry which is preliminary data.</text>
</comment>
<proteinExistence type="predicted"/>
<dbReference type="Proteomes" id="UP001153334">
    <property type="component" value="Unassembled WGS sequence"/>
</dbReference>